<comment type="caution">
    <text evidence="1">The sequence shown here is derived from an EMBL/GenBank/DDBJ whole genome shotgun (WGS) entry which is preliminary data.</text>
</comment>
<dbReference type="Proteomes" id="UP001474421">
    <property type="component" value="Unassembled WGS sequence"/>
</dbReference>
<protein>
    <submittedName>
        <fullName evidence="1">Uncharacterized protein</fullName>
    </submittedName>
</protein>
<sequence length="28" mass="3332">MTTIRQVLFITSLMEATRHLLLREAQMQ</sequence>
<proteinExistence type="predicted"/>
<evidence type="ECO:0000313" key="1">
    <source>
        <dbReference type="EMBL" id="KAK9408243.1"/>
    </source>
</evidence>
<dbReference type="AlphaFoldDB" id="A0AAW1C3F9"/>
<gene>
    <name evidence="1" type="ORF">NXF25_007017</name>
</gene>
<organism evidence="1 2">
    <name type="scientific">Crotalus adamanteus</name>
    <name type="common">Eastern diamondback rattlesnake</name>
    <dbReference type="NCBI Taxonomy" id="8729"/>
    <lineage>
        <taxon>Eukaryota</taxon>
        <taxon>Metazoa</taxon>
        <taxon>Chordata</taxon>
        <taxon>Craniata</taxon>
        <taxon>Vertebrata</taxon>
        <taxon>Euteleostomi</taxon>
        <taxon>Lepidosauria</taxon>
        <taxon>Squamata</taxon>
        <taxon>Bifurcata</taxon>
        <taxon>Unidentata</taxon>
        <taxon>Episquamata</taxon>
        <taxon>Toxicofera</taxon>
        <taxon>Serpentes</taxon>
        <taxon>Colubroidea</taxon>
        <taxon>Viperidae</taxon>
        <taxon>Crotalinae</taxon>
        <taxon>Crotalus</taxon>
    </lineage>
</organism>
<name>A0AAW1C3F9_CROAD</name>
<accession>A0AAW1C3F9</accession>
<reference evidence="1 2" key="1">
    <citation type="journal article" date="2024" name="Proc. Natl. Acad. Sci. U.S.A.">
        <title>The genetic regulatory architecture and epigenomic basis for age-related changes in rattlesnake venom.</title>
        <authorList>
            <person name="Hogan M.P."/>
            <person name="Holding M.L."/>
            <person name="Nystrom G.S."/>
            <person name="Colston T.J."/>
            <person name="Bartlett D.A."/>
            <person name="Mason A.J."/>
            <person name="Ellsworth S.A."/>
            <person name="Rautsaw R.M."/>
            <person name="Lawrence K.C."/>
            <person name="Strickland J.L."/>
            <person name="He B."/>
            <person name="Fraser P."/>
            <person name="Margres M.J."/>
            <person name="Gilbert D.M."/>
            <person name="Gibbs H.L."/>
            <person name="Parkinson C.L."/>
            <person name="Rokyta D.R."/>
        </authorList>
    </citation>
    <scope>NUCLEOTIDE SEQUENCE [LARGE SCALE GENOMIC DNA]</scope>
    <source>
        <strain evidence="1">DRR0105</strain>
    </source>
</reference>
<evidence type="ECO:0000313" key="2">
    <source>
        <dbReference type="Proteomes" id="UP001474421"/>
    </source>
</evidence>
<keyword evidence="2" id="KW-1185">Reference proteome</keyword>
<dbReference type="EMBL" id="JAOTOJ010000002">
    <property type="protein sequence ID" value="KAK9408243.1"/>
    <property type="molecule type" value="Genomic_DNA"/>
</dbReference>